<gene>
    <name evidence="1" type="ORF">D0Y65_037972</name>
</gene>
<proteinExistence type="predicted"/>
<evidence type="ECO:0000313" key="2">
    <source>
        <dbReference type="Proteomes" id="UP000289340"/>
    </source>
</evidence>
<feature type="non-terminal residue" evidence="1">
    <location>
        <position position="1"/>
    </location>
</feature>
<evidence type="ECO:0008006" key="3">
    <source>
        <dbReference type="Google" id="ProtNLM"/>
    </source>
</evidence>
<keyword evidence="2" id="KW-1185">Reference proteome</keyword>
<organism evidence="1 2">
    <name type="scientific">Glycine soja</name>
    <name type="common">Wild soybean</name>
    <dbReference type="NCBI Taxonomy" id="3848"/>
    <lineage>
        <taxon>Eukaryota</taxon>
        <taxon>Viridiplantae</taxon>
        <taxon>Streptophyta</taxon>
        <taxon>Embryophyta</taxon>
        <taxon>Tracheophyta</taxon>
        <taxon>Spermatophyta</taxon>
        <taxon>Magnoliopsida</taxon>
        <taxon>eudicotyledons</taxon>
        <taxon>Gunneridae</taxon>
        <taxon>Pentapetalae</taxon>
        <taxon>rosids</taxon>
        <taxon>fabids</taxon>
        <taxon>Fabales</taxon>
        <taxon>Fabaceae</taxon>
        <taxon>Papilionoideae</taxon>
        <taxon>50 kb inversion clade</taxon>
        <taxon>NPAAA clade</taxon>
        <taxon>indigoferoid/millettioid clade</taxon>
        <taxon>Phaseoleae</taxon>
        <taxon>Glycine</taxon>
        <taxon>Glycine subgen. Soja</taxon>
    </lineage>
</organism>
<name>A0A445H3B1_GLYSO</name>
<dbReference type="EMBL" id="QZWG01000014">
    <property type="protein sequence ID" value="RZB67921.1"/>
    <property type="molecule type" value="Genomic_DNA"/>
</dbReference>
<evidence type="ECO:0000313" key="1">
    <source>
        <dbReference type="EMBL" id="RZB67921.1"/>
    </source>
</evidence>
<dbReference type="Proteomes" id="UP000289340">
    <property type="component" value="Chromosome 14"/>
</dbReference>
<accession>A0A445H3B1</accession>
<dbReference type="AlphaFoldDB" id="A0A445H3B1"/>
<comment type="caution">
    <text evidence="1">The sequence shown here is derived from an EMBL/GenBank/DDBJ whole genome shotgun (WGS) entry which is preliminary data.</text>
</comment>
<sequence length="110" mass="12233">VKSAYQVIMEKIINTDHLKSDGDWQIIWKQKIPKWLPPPTGSLKCNVDASFFDLANCTGISARIRDSYGPFFMAENTTCLLFDQPSGEANTTVTIKQSNLPLRQANVVGS</sequence>
<protein>
    <recommendedName>
        <fullName evidence="3">RNase H type-1 domain-containing protein</fullName>
    </recommendedName>
</protein>
<reference evidence="1 2" key="1">
    <citation type="submission" date="2018-09" db="EMBL/GenBank/DDBJ databases">
        <title>A high-quality reference genome of wild soybean provides a powerful tool to mine soybean genomes.</title>
        <authorList>
            <person name="Xie M."/>
            <person name="Chung C.Y.L."/>
            <person name="Li M.-W."/>
            <person name="Wong F.-L."/>
            <person name="Chan T.-F."/>
            <person name="Lam H.-M."/>
        </authorList>
    </citation>
    <scope>NUCLEOTIDE SEQUENCE [LARGE SCALE GENOMIC DNA]</scope>
    <source>
        <strain evidence="2">cv. W05</strain>
        <tissue evidence="1">Hypocotyl of etiolated seedlings</tissue>
    </source>
</reference>